<evidence type="ECO:0000313" key="10">
    <source>
        <dbReference type="Proteomes" id="UP000078428"/>
    </source>
</evidence>
<evidence type="ECO:0000256" key="5">
    <source>
        <dbReference type="ARBA" id="ARBA00022692"/>
    </source>
</evidence>
<organism evidence="9 10">
    <name type="scientific">Paramagnetospirillum marisnigri</name>
    <dbReference type="NCBI Taxonomy" id="1285242"/>
    <lineage>
        <taxon>Bacteria</taxon>
        <taxon>Pseudomonadati</taxon>
        <taxon>Pseudomonadota</taxon>
        <taxon>Alphaproteobacteria</taxon>
        <taxon>Rhodospirillales</taxon>
        <taxon>Magnetospirillaceae</taxon>
        <taxon>Paramagnetospirillum</taxon>
    </lineage>
</organism>
<keyword evidence="7" id="KW-0472">Membrane</keyword>
<evidence type="ECO:0000256" key="3">
    <source>
        <dbReference type="ARBA" id="ARBA00022553"/>
    </source>
</evidence>
<dbReference type="InterPro" id="IPR003594">
    <property type="entry name" value="HATPase_dom"/>
</dbReference>
<keyword evidence="5" id="KW-0812">Transmembrane</keyword>
<keyword evidence="4" id="KW-0808">Transferase</keyword>
<dbReference type="GO" id="GO:0004673">
    <property type="term" value="F:protein histidine kinase activity"/>
    <property type="evidence" value="ECO:0007669"/>
    <property type="project" value="UniProtKB-EC"/>
</dbReference>
<dbReference type="PROSITE" id="PS50109">
    <property type="entry name" value="HIS_KIN"/>
    <property type="match status" value="1"/>
</dbReference>
<dbReference type="Gene3D" id="3.30.565.10">
    <property type="entry name" value="Histidine kinase-like ATPase, C-terminal domain"/>
    <property type="match status" value="1"/>
</dbReference>
<keyword evidence="10" id="KW-1185">Reference proteome</keyword>
<comment type="catalytic activity">
    <reaction evidence="1">
        <text>ATP + protein L-histidine = ADP + protein N-phospho-L-histidine.</text>
        <dbReference type="EC" id="2.7.13.3"/>
    </reaction>
</comment>
<dbReference type="InterPro" id="IPR050428">
    <property type="entry name" value="TCS_sensor_his_kinase"/>
</dbReference>
<feature type="domain" description="Histidine kinase" evidence="8">
    <location>
        <begin position="241"/>
        <end position="437"/>
    </location>
</feature>
<evidence type="ECO:0000256" key="6">
    <source>
        <dbReference type="ARBA" id="ARBA00022777"/>
    </source>
</evidence>
<dbReference type="GO" id="GO:0000160">
    <property type="term" value="P:phosphorelay signal transduction system"/>
    <property type="evidence" value="ECO:0007669"/>
    <property type="project" value="TreeGrafter"/>
</dbReference>
<evidence type="ECO:0000313" key="9">
    <source>
        <dbReference type="EMBL" id="OAN52413.1"/>
    </source>
</evidence>
<keyword evidence="7" id="KW-1133">Transmembrane helix</keyword>
<dbReference type="AlphaFoldDB" id="A0A178MUU5"/>
<comment type="caution">
    <text evidence="9">The sequence shown here is derived from an EMBL/GenBank/DDBJ whole genome shotgun (WGS) entry which is preliminary data.</text>
</comment>
<evidence type="ECO:0000256" key="2">
    <source>
        <dbReference type="ARBA" id="ARBA00012438"/>
    </source>
</evidence>
<keyword evidence="6 9" id="KW-0418">Kinase</keyword>
<keyword evidence="3" id="KW-0597">Phosphoprotein</keyword>
<dbReference type="InterPro" id="IPR036890">
    <property type="entry name" value="HATPase_C_sf"/>
</dbReference>
<dbReference type="Pfam" id="PF02518">
    <property type="entry name" value="HATPase_c"/>
    <property type="match status" value="1"/>
</dbReference>
<accession>A0A178MUU5</accession>
<protein>
    <recommendedName>
        <fullName evidence="2">histidine kinase</fullName>
        <ecNumber evidence="2">2.7.13.3</ecNumber>
    </recommendedName>
</protein>
<evidence type="ECO:0000256" key="4">
    <source>
        <dbReference type="ARBA" id="ARBA00022679"/>
    </source>
</evidence>
<reference evidence="9 10" key="1">
    <citation type="submission" date="2016-04" db="EMBL/GenBank/DDBJ databases">
        <title>Draft genome sequence of freshwater magnetotactic bacteria Magnetospirillum marisnigri SP-1 and Magnetospirillum moscoviense BB-1.</title>
        <authorList>
            <person name="Koziaeva V."/>
            <person name="Dziuba M.V."/>
            <person name="Ivanov T.M."/>
            <person name="Kuznetsov B."/>
            <person name="Grouzdev D.S."/>
        </authorList>
    </citation>
    <scope>NUCLEOTIDE SEQUENCE [LARGE SCALE GENOMIC DNA]</scope>
    <source>
        <strain evidence="9 10">SP-1</strain>
    </source>
</reference>
<dbReference type="PANTHER" id="PTHR45436:SF5">
    <property type="entry name" value="SENSOR HISTIDINE KINASE TRCS"/>
    <property type="match status" value="1"/>
</dbReference>
<evidence type="ECO:0000256" key="7">
    <source>
        <dbReference type="ARBA" id="ARBA00022989"/>
    </source>
</evidence>
<proteinExistence type="predicted"/>
<dbReference type="PANTHER" id="PTHR45436">
    <property type="entry name" value="SENSOR HISTIDINE KINASE YKOH"/>
    <property type="match status" value="1"/>
</dbReference>
<evidence type="ECO:0000256" key="1">
    <source>
        <dbReference type="ARBA" id="ARBA00000085"/>
    </source>
</evidence>
<dbReference type="GO" id="GO:0005886">
    <property type="term" value="C:plasma membrane"/>
    <property type="evidence" value="ECO:0007669"/>
    <property type="project" value="TreeGrafter"/>
</dbReference>
<evidence type="ECO:0000259" key="8">
    <source>
        <dbReference type="PROSITE" id="PS50109"/>
    </source>
</evidence>
<dbReference type="Proteomes" id="UP000078428">
    <property type="component" value="Unassembled WGS sequence"/>
</dbReference>
<gene>
    <name evidence="9" type="ORF">A6A04_00650</name>
</gene>
<dbReference type="SUPFAM" id="SSF55874">
    <property type="entry name" value="ATPase domain of HSP90 chaperone/DNA topoisomerase II/histidine kinase"/>
    <property type="match status" value="1"/>
</dbReference>
<name>A0A178MUU5_9PROT</name>
<dbReference type="STRING" id="1285242.A6A04_00650"/>
<sequence length="441" mass="45599">MSLRVRLILAAVLWLALALGVGGVVLGHAFRDAADHGFNERLGAHLRALSAVVEVAEGGAVTVGRPVGEPRFEQAYSGWYWQVSDGTKVLARSRSLWDFALPVVTASQPGAVHVRRESGPRGEVLALVERDLVFPGASTPLHLAVAAERREVEAEIARFDLLLALSAGGLGLGLVAAVALQIGFGLRPLGRLAAELKTLRATGGRLDGPVPAEVAPLVAAVNQVLDHDAALIARARTHMGNLAHGLKTPLAVLEAELAAPNPDRAVMAAQAERLARLVDVHLGRARAEAVASAPAMGEALVAPLAADIAAALGKIHAGRGLGLDLDCDPAARLPGSADDVAEILGNLMDNACKWSKVRVRVIADAHGVTVEDDGPGLSPEQVVAATRRGIRLDEAAPGSGLGLAIVADLADALGLDLEFGRSDLGGLKVRVGPSAARLRPD</sequence>
<dbReference type="EMBL" id="LWQT01000044">
    <property type="protein sequence ID" value="OAN52413.1"/>
    <property type="molecule type" value="Genomic_DNA"/>
</dbReference>
<dbReference type="InterPro" id="IPR005467">
    <property type="entry name" value="His_kinase_dom"/>
</dbReference>
<dbReference type="EC" id="2.7.13.3" evidence="2"/>
<dbReference type="SMART" id="SM00387">
    <property type="entry name" value="HATPase_c"/>
    <property type="match status" value="1"/>
</dbReference>